<proteinExistence type="predicted"/>
<dbReference type="Pfam" id="PF15886">
    <property type="entry name" value="CBM39"/>
    <property type="match status" value="1"/>
</dbReference>
<dbReference type="PROSITE" id="PS51969">
    <property type="entry name" value="CBM39"/>
    <property type="match status" value="1"/>
</dbReference>
<sequence length="255" mass="28953">MSVFVNMSIKLAVLLFAIIYQKSCQSYLIPKPEITVYSPKGFSVSIPHTHGISSVTFQGNINRELRNFNDIDLLSNVTKVENGKWIIRDFNSRLQSGDLISYRLLVVKKCLRYWFQGERFLVKEVVNLLPSAPPIPVEKDHEACMRSIHDLTQTTIQQKALIEKLESKIQHLSNYVNSQNGRSLILTGRITKEGYPSDTVTFVLNELLNLDTKVLSAHRNTDGSITFEVPTSEDKSDILEALKKSRSTRISIKEV</sequence>
<name>A0A1Y1NC90_PHOPY</name>
<dbReference type="GO" id="GO:0030246">
    <property type="term" value="F:carbohydrate binding"/>
    <property type="evidence" value="ECO:0007669"/>
    <property type="project" value="InterPro"/>
</dbReference>
<evidence type="ECO:0000313" key="3">
    <source>
        <dbReference type="EMBL" id="JAV95319.1"/>
    </source>
</evidence>
<keyword evidence="1" id="KW-0732">Signal</keyword>
<protein>
    <recommendedName>
        <fullName evidence="2">CBM39 domain-containing protein</fullName>
    </recommendedName>
</protein>
<dbReference type="InterPro" id="IPR031756">
    <property type="entry name" value="BGBP_N"/>
</dbReference>
<dbReference type="EMBL" id="GEZM01007174">
    <property type="protein sequence ID" value="JAV95319.1"/>
    <property type="molecule type" value="Transcribed_RNA"/>
</dbReference>
<organism evidence="3">
    <name type="scientific">Photinus pyralis</name>
    <name type="common">Common eastern firefly</name>
    <name type="synonym">Lampyris pyralis</name>
    <dbReference type="NCBI Taxonomy" id="7054"/>
    <lineage>
        <taxon>Eukaryota</taxon>
        <taxon>Metazoa</taxon>
        <taxon>Ecdysozoa</taxon>
        <taxon>Arthropoda</taxon>
        <taxon>Hexapoda</taxon>
        <taxon>Insecta</taxon>
        <taxon>Pterygota</taxon>
        <taxon>Neoptera</taxon>
        <taxon>Endopterygota</taxon>
        <taxon>Coleoptera</taxon>
        <taxon>Polyphaga</taxon>
        <taxon>Elateriformia</taxon>
        <taxon>Elateroidea</taxon>
        <taxon>Lampyridae</taxon>
        <taxon>Lampyrinae</taxon>
        <taxon>Photinus</taxon>
    </lineage>
</organism>
<feature type="signal peptide" evidence="1">
    <location>
        <begin position="1"/>
        <end position="26"/>
    </location>
</feature>
<feature type="chain" id="PRO_5012665973" description="CBM39 domain-containing protein" evidence="1">
    <location>
        <begin position="27"/>
        <end position="255"/>
    </location>
</feature>
<dbReference type="InterPro" id="IPR043030">
    <property type="entry name" value="BGBP_N_sf"/>
</dbReference>
<reference evidence="3" key="1">
    <citation type="journal article" date="2016" name="Sci. Rep.">
        <title>Molecular characterization of firefly nuptial gifts: a multi-omics approach sheds light on postcopulatory sexual selection.</title>
        <authorList>
            <person name="Al-Wathiqui N."/>
            <person name="Fallon T.R."/>
            <person name="South A."/>
            <person name="Weng J.K."/>
            <person name="Lewis S.M."/>
        </authorList>
    </citation>
    <scope>NUCLEOTIDE SEQUENCE</scope>
</reference>
<feature type="domain" description="CBM39" evidence="2">
    <location>
        <begin position="27"/>
        <end position="127"/>
    </location>
</feature>
<accession>A0A1Y1NC90</accession>
<evidence type="ECO:0000256" key="1">
    <source>
        <dbReference type="SAM" id="SignalP"/>
    </source>
</evidence>
<dbReference type="AlphaFoldDB" id="A0A1Y1NC90"/>
<evidence type="ECO:0000259" key="2">
    <source>
        <dbReference type="PROSITE" id="PS51969"/>
    </source>
</evidence>
<dbReference type="Gene3D" id="2.60.40.2140">
    <property type="entry name" value="Beta-1,3-glucan-recognition protein, N-terminal domain"/>
    <property type="match status" value="1"/>
</dbReference>